<sequence>MPFVSLGGWLTLVGMPQPKVRPKRADPGEEEYIGEDASGVSDHELAVDQDELDADMHDLHDTNETDEAILDDESVASDDSEAVEVDDSEDVVAELGPEDALAEEKMLNDVAATDGYKENLAKRRGRYCTIFRRATASAADKNQPTIPVEDPDTSYGGAMDVKPCKNGLWFKVKGKKDNKMRLRRIKDVAIPKWGINHECDCDQCKKQVEFKNHCAGYTGKPSGMTRSNKTFKPNVGYTLGSRCLSGGSTGRSRKSPMLLLAISMGLALSSLWILLNRSGQHTFSEHDGIMGLFGGG</sequence>
<organism evidence="2 3">
    <name type="scientific">Cochliobolus sativus</name>
    <name type="common">Common root rot and spot blotch fungus</name>
    <name type="synonym">Bipolaris sorokiniana</name>
    <dbReference type="NCBI Taxonomy" id="45130"/>
    <lineage>
        <taxon>Eukaryota</taxon>
        <taxon>Fungi</taxon>
        <taxon>Dikarya</taxon>
        <taxon>Ascomycota</taxon>
        <taxon>Pezizomycotina</taxon>
        <taxon>Dothideomycetes</taxon>
        <taxon>Pleosporomycetidae</taxon>
        <taxon>Pleosporales</taxon>
        <taxon>Pleosporineae</taxon>
        <taxon>Pleosporaceae</taxon>
        <taxon>Bipolaris</taxon>
    </lineage>
</organism>
<gene>
    <name evidence="2" type="ORF">GGP41_004194</name>
</gene>
<reference evidence="2" key="1">
    <citation type="submission" date="2019-11" db="EMBL/GenBank/DDBJ databases">
        <title>Bipolaris sorokiniana Genome sequencing.</title>
        <authorList>
            <person name="Wang H."/>
        </authorList>
    </citation>
    <scope>NUCLEOTIDE SEQUENCE</scope>
</reference>
<evidence type="ECO:0000313" key="2">
    <source>
        <dbReference type="EMBL" id="KAF5851367.1"/>
    </source>
</evidence>
<feature type="region of interest" description="Disordered" evidence="1">
    <location>
        <begin position="19"/>
        <end position="41"/>
    </location>
</feature>
<name>A0A8H5ZLC6_COCSA</name>
<dbReference type="Proteomes" id="UP000624244">
    <property type="component" value="Unassembled WGS sequence"/>
</dbReference>
<proteinExistence type="predicted"/>
<protein>
    <submittedName>
        <fullName evidence="2">Uncharacterized protein</fullName>
    </submittedName>
</protein>
<dbReference type="AlphaFoldDB" id="A0A8H5ZLC6"/>
<comment type="caution">
    <text evidence="2">The sequence shown here is derived from an EMBL/GenBank/DDBJ whole genome shotgun (WGS) entry which is preliminary data.</text>
</comment>
<accession>A0A8H5ZLC6</accession>
<dbReference type="EMBL" id="WNKQ01000005">
    <property type="protein sequence ID" value="KAF5851367.1"/>
    <property type="molecule type" value="Genomic_DNA"/>
</dbReference>
<feature type="region of interest" description="Disordered" evidence="1">
    <location>
        <begin position="71"/>
        <end position="90"/>
    </location>
</feature>
<evidence type="ECO:0000256" key="1">
    <source>
        <dbReference type="SAM" id="MobiDB-lite"/>
    </source>
</evidence>
<evidence type="ECO:0000313" key="3">
    <source>
        <dbReference type="Proteomes" id="UP000624244"/>
    </source>
</evidence>